<dbReference type="Pfam" id="PF21032">
    <property type="entry name" value="PROPPIN"/>
    <property type="match status" value="1"/>
</dbReference>
<dbReference type="InterPro" id="IPR001680">
    <property type="entry name" value="WD40_rpt"/>
</dbReference>
<dbReference type="InterPro" id="IPR048720">
    <property type="entry name" value="PROPPIN"/>
</dbReference>
<comment type="caution">
    <text evidence="5">The sequence shown here is derived from an EMBL/GenBank/DDBJ whole genome shotgun (WGS) entry which is preliminary data.</text>
</comment>
<dbReference type="SUPFAM" id="SSF50978">
    <property type="entry name" value="WD40 repeat-like"/>
    <property type="match status" value="1"/>
</dbReference>
<keyword evidence="1" id="KW-0853">WD repeat</keyword>
<reference evidence="5" key="1">
    <citation type="submission" date="2022-08" db="EMBL/GenBank/DDBJ databases">
        <title>Novel sulfate-reducing endosymbionts in the free-living metamonad Anaeramoeba.</title>
        <authorList>
            <person name="Jerlstrom-Hultqvist J."/>
            <person name="Cepicka I."/>
            <person name="Gallot-Lavallee L."/>
            <person name="Salas-Leiva D."/>
            <person name="Curtis B.A."/>
            <person name="Zahonova K."/>
            <person name="Pipaliya S."/>
            <person name="Dacks J."/>
            <person name="Roger A.J."/>
        </authorList>
    </citation>
    <scope>NUCLEOTIDE SEQUENCE</scope>
    <source>
        <strain evidence="5">Schooner1</strain>
    </source>
</reference>
<protein>
    <submittedName>
        <fullName evidence="5">Wd-repeat protein interacting with phosphoinosides wipi -related</fullName>
    </submittedName>
</protein>
<evidence type="ECO:0000256" key="3">
    <source>
        <dbReference type="ARBA" id="ARBA00025740"/>
    </source>
</evidence>
<keyword evidence="2" id="KW-0677">Repeat</keyword>
<dbReference type="Gene3D" id="2.130.10.10">
    <property type="entry name" value="YVTN repeat-like/Quinoprotein amine dehydrogenase"/>
    <property type="match status" value="1"/>
</dbReference>
<dbReference type="SMART" id="SM00320">
    <property type="entry name" value="WD40"/>
    <property type="match status" value="2"/>
</dbReference>
<dbReference type="EMBL" id="JAOAOG010000271">
    <property type="protein sequence ID" value="KAJ6234333.1"/>
    <property type="molecule type" value="Genomic_DNA"/>
</dbReference>
<evidence type="ECO:0000256" key="4">
    <source>
        <dbReference type="SAM" id="MobiDB-lite"/>
    </source>
</evidence>
<evidence type="ECO:0000313" key="6">
    <source>
        <dbReference type="Proteomes" id="UP001150062"/>
    </source>
</evidence>
<evidence type="ECO:0000313" key="5">
    <source>
        <dbReference type="EMBL" id="KAJ6234333.1"/>
    </source>
</evidence>
<dbReference type="InterPro" id="IPR036322">
    <property type="entry name" value="WD40_repeat_dom_sf"/>
</dbReference>
<accession>A0ABQ8XRD9</accession>
<evidence type="ECO:0000256" key="1">
    <source>
        <dbReference type="ARBA" id="ARBA00022574"/>
    </source>
</evidence>
<proteinExistence type="inferred from homology"/>
<dbReference type="PANTHER" id="PTHR11227">
    <property type="entry name" value="WD-REPEAT PROTEIN INTERACTING WITH PHOSPHOINOSIDES WIPI -RELATED"/>
    <property type="match status" value="1"/>
</dbReference>
<organism evidence="5 6">
    <name type="scientific">Anaeramoeba flamelloides</name>
    <dbReference type="NCBI Taxonomy" id="1746091"/>
    <lineage>
        <taxon>Eukaryota</taxon>
        <taxon>Metamonada</taxon>
        <taxon>Anaeramoebidae</taxon>
        <taxon>Anaeramoeba</taxon>
    </lineage>
</organism>
<gene>
    <name evidence="5" type="ORF">M0813_04136</name>
</gene>
<dbReference type="InterPro" id="IPR015943">
    <property type="entry name" value="WD40/YVTN_repeat-like_dom_sf"/>
</dbReference>
<name>A0ABQ8XRD9_9EUKA</name>
<evidence type="ECO:0000256" key="2">
    <source>
        <dbReference type="ARBA" id="ARBA00022737"/>
    </source>
</evidence>
<feature type="compositionally biased region" description="Low complexity" evidence="4">
    <location>
        <begin position="163"/>
        <end position="174"/>
    </location>
</feature>
<feature type="region of interest" description="Disordered" evidence="4">
    <location>
        <begin position="150"/>
        <end position="189"/>
    </location>
</feature>
<comment type="similarity">
    <text evidence="3">Belongs to the WD repeat PROPPIN family.</text>
</comment>
<keyword evidence="6" id="KW-1185">Reference proteome</keyword>
<dbReference type="Proteomes" id="UP001150062">
    <property type="component" value="Unassembled WGS sequence"/>
</dbReference>
<sequence length="382" mass="43150">MESNLVITLNPLFSHFTVLQSNTLHVYDLATCRLLLSREFESLKLSYATVLGETNLFVVVPVRNKNLNYGKSVMIYDDIQDTSVLEIEFDQEIKQIKCSHERLLVCCSSRVFVLEFNCLHSQFQFKTCKTIGGLIDISPSHSYLLQNQSVAPQTKNKSKKNKTLSTSSSSPSISKNKKKLIKTNNEKRSSQSLLREGDVIALLGNTTGEIRIVSFAERCLFNNKIVAHDHAIEFMKLNFDGSLIATGSSKGTLIRVFETHSASQVFQLRRGSKKARIFSIAWNQDSSLLATTSSTGTVHIFLIPFNKIKEGKKVITKRKEKIFGKKSLFKIKFPKEEIYSCEFVGSYDLIIVGMNQKHSRYEINVSTNSIKKISESCFGIEK</sequence>